<keyword evidence="5 10" id="KW-0548">Nucleotidyltransferase</keyword>
<comment type="catalytic activity">
    <reaction evidence="9 10">
        <text>nicotinate beta-D-ribonucleotide + ATP + H(+) = deamido-NAD(+) + diphosphate</text>
        <dbReference type="Rhea" id="RHEA:22860"/>
        <dbReference type="ChEBI" id="CHEBI:15378"/>
        <dbReference type="ChEBI" id="CHEBI:30616"/>
        <dbReference type="ChEBI" id="CHEBI:33019"/>
        <dbReference type="ChEBI" id="CHEBI:57502"/>
        <dbReference type="ChEBI" id="CHEBI:58437"/>
        <dbReference type="EC" id="2.7.7.18"/>
    </reaction>
</comment>
<evidence type="ECO:0000256" key="3">
    <source>
        <dbReference type="ARBA" id="ARBA00022642"/>
    </source>
</evidence>
<comment type="pathway">
    <text evidence="2 10">Cofactor biosynthesis; NAD(+) biosynthesis; deamido-NAD(+) from nicotinate D-ribonucleotide: step 1/1.</text>
</comment>
<dbReference type="GO" id="GO:0004515">
    <property type="term" value="F:nicotinate-nucleotide adenylyltransferase activity"/>
    <property type="evidence" value="ECO:0007669"/>
    <property type="project" value="UniProtKB-UniRule"/>
</dbReference>
<proteinExistence type="inferred from homology"/>
<dbReference type="Pfam" id="PF01467">
    <property type="entry name" value="CTP_transf_like"/>
    <property type="match status" value="1"/>
</dbReference>
<evidence type="ECO:0000256" key="10">
    <source>
        <dbReference type="HAMAP-Rule" id="MF_00244"/>
    </source>
</evidence>
<evidence type="ECO:0000313" key="12">
    <source>
        <dbReference type="EMBL" id="SCP94992.1"/>
    </source>
</evidence>
<dbReference type="GO" id="GO:0005524">
    <property type="term" value="F:ATP binding"/>
    <property type="evidence" value="ECO:0007669"/>
    <property type="project" value="UniProtKB-KW"/>
</dbReference>
<dbReference type="STRING" id="1619234.SAMN05421730_1001222"/>
<dbReference type="CDD" id="cd02165">
    <property type="entry name" value="NMNAT"/>
    <property type="match status" value="1"/>
</dbReference>
<organism evidence="12 13">
    <name type="scientific">Anaerobium acetethylicum</name>
    <dbReference type="NCBI Taxonomy" id="1619234"/>
    <lineage>
        <taxon>Bacteria</taxon>
        <taxon>Bacillati</taxon>
        <taxon>Bacillota</taxon>
        <taxon>Clostridia</taxon>
        <taxon>Lachnospirales</taxon>
        <taxon>Lachnospiraceae</taxon>
        <taxon>Anaerobium</taxon>
    </lineage>
</organism>
<dbReference type="NCBIfam" id="TIGR00482">
    <property type="entry name" value="nicotinate (nicotinamide) nucleotide adenylyltransferase"/>
    <property type="match status" value="1"/>
</dbReference>
<gene>
    <name evidence="10" type="primary">nadD</name>
    <name evidence="12" type="ORF">SAMN05421730_1001222</name>
</gene>
<keyword evidence="3 10" id="KW-0662">Pyridine nucleotide biosynthesis</keyword>
<dbReference type="NCBIfam" id="TIGR00125">
    <property type="entry name" value="cyt_tran_rel"/>
    <property type="match status" value="1"/>
</dbReference>
<evidence type="ECO:0000256" key="6">
    <source>
        <dbReference type="ARBA" id="ARBA00022741"/>
    </source>
</evidence>
<dbReference type="EMBL" id="FMKA01000001">
    <property type="protein sequence ID" value="SCP94992.1"/>
    <property type="molecule type" value="Genomic_DNA"/>
</dbReference>
<dbReference type="InterPro" id="IPR014729">
    <property type="entry name" value="Rossmann-like_a/b/a_fold"/>
</dbReference>
<dbReference type="EC" id="2.7.7.18" evidence="10"/>
<dbReference type="InterPro" id="IPR004821">
    <property type="entry name" value="Cyt_trans-like"/>
</dbReference>
<evidence type="ECO:0000256" key="7">
    <source>
        <dbReference type="ARBA" id="ARBA00022840"/>
    </source>
</evidence>
<keyword evidence="6 10" id="KW-0547">Nucleotide-binding</keyword>
<evidence type="ECO:0000256" key="4">
    <source>
        <dbReference type="ARBA" id="ARBA00022679"/>
    </source>
</evidence>
<dbReference type="Gene3D" id="3.40.50.620">
    <property type="entry name" value="HUPs"/>
    <property type="match status" value="1"/>
</dbReference>
<comment type="function">
    <text evidence="1 10">Catalyzes the reversible adenylation of nicotinate mononucleotide (NaMN) to nicotinic acid adenine dinucleotide (NaAD).</text>
</comment>
<accession>A0A1D3TNR3</accession>
<keyword evidence="4 10" id="KW-0808">Transferase</keyword>
<dbReference type="AlphaFoldDB" id="A0A1D3TNR3"/>
<dbReference type="NCBIfam" id="NF000840">
    <property type="entry name" value="PRK00071.1-3"/>
    <property type="match status" value="1"/>
</dbReference>
<reference evidence="12 13" key="1">
    <citation type="submission" date="2016-09" db="EMBL/GenBank/DDBJ databases">
        <authorList>
            <person name="Capua I."/>
            <person name="De Benedictis P."/>
            <person name="Joannis T."/>
            <person name="Lombin L.H."/>
            <person name="Cattoli G."/>
        </authorList>
    </citation>
    <scope>NUCLEOTIDE SEQUENCE [LARGE SCALE GENOMIC DNA]</scope>
    <source>
        <strain evidence="12 13">GluBS11</strain>
    </source>
</reference>
<dbReference type="InterPro" id="IPR005248">
    <property type="entry name" value="NadD/NMNAT"/>
</dbReference>
<keyword evidence="7 10" id="KW-0067">ATP-binding</keyword>
<dbReference type="PANTHER" id="PTHR39321:SF3">
    <property type="entry name" value="PHOSPHOPANTETHEINE ADENYLYLTRANSFERASE"/>
    <property type="match status" value="1"/>
</dbReference>
<name>A0A1D3TNR3_9FIRM</name>
<comment type="similarity">
    <text evidence="10">Belongs to the NadD family.</text>
</comment>
<dbReference type="SUPFAM" id="SSF52374">
    <property type="entry name" value="Nucleotidylyl transferase"/>
    <property type="match status" value="1"/>
</dbReference>
<dbReference type="Proteomes" id="UP000199315">
    <property type="component" value="Unassembled WGS sequence"/>
</dbReference>
<keyword evidence="13" id="KW-1185">Reference proteome</keyword>
<evidence type="ECO:0000256" key="8">
    <source>
        <dbReference type="ARBA" id="ARBA00023027"/>
    </source>
</evidence>
<evidence type="ECO:0000259" key="11">
    <source>
        <dbReference type="Pfam" id="PF01467"/>
    </source>
</evidence>
<dbReference type="UniPathway" id="UPA00253">
    <property type="reaction ID" value="UER00332"/>
</dbReference>
<evidence type="ECO:0000256" key="9">
    <source>
        <dbReference type="ARBA" id="ARBA00048721"/>
    </source>
</evidence>
<dbReference type="HAMAP" id="MF_00244">
    <property type="entry name" value="NaMN_adenylyltr"/>
    <property type="match status" value="1"/>
</dbReference>
<evidence type="ECO:0000256" key="1">
    <source>
        <dbReference type="ARBA" id="ARBA00002324"/>
    </source>
</evidence>
<evidence type="ECO:0000256" key="5">
    <source>
        <dbReference type="ARBA" id="ARBA00022695"/>
    </source>
</evidence>
<evidence type="ECO:0000256" key="2">
    <source>
        <dbReference type="ARBA" id="ARBA00005019"/>
    </source>
</evidence>
<evidence type="ECO:0000313" key="13">
    <source>
        <dbReference type="Proteomes" id="UP000199315"/>
    </source>
</evidence>
<keyword evidence="8 10" id="KW-0520">NAD</keyword>
<dbReference type="RefSeq" id="WP_242875418.1">
    <property type="nucleotide sequence ID" value="NZ_FMKA01000001.1"/>
</dbReference>
<protein>
    <recommendedName>
        <fullName evidence="10">Probable nicotinate-nucleotide adenylyltransferase</fullName>
        <ecNumber evidence="10">2.7.7.18</ecNumber>
    </recommendedName>
    <alternativeName>
        <fullName evidence="10">Deamido-NAD(+) diphosphorylase</fullName>
    </alternativeName>
    <alternativeName>
        <fullName evidence="10">Deamido-NAD(+) pyrophosphorylase</fullName>
    </alternativeName>
    <alternativeName>
        <fullName evidence="10">Nicotinate mononucleotide adenylyltransferase</fullName>
        <shortName evidence="10">NaMN adenylyltransferase</shortName>
    </alternativeName>
</protein>
<feature type="domain" description="Cytidyltransferase-like" evidence="11">
    <location>
        <begin position="13"/>
        <end position="181"/>
    </location>
</feature>
<dbReference type="PANTHER" id="PTHR39321">
    <property type="entry name" value="NICOTINATE-NUCLEOTIDE ADENYLYLTRANSFERASE-RELATED"/>
    <property type="match status" value="1"/>
</dbReference>
<sequence>MKMFRDGNDRIGIMGGTFNPIHIGHLILAENAYEQFNLDRVLIMPSGKPPHKENLESASTEHRVKMAELAIGSNNHFELSLIEVESSGYTYTYETLAKLKEKNPDTEYYFIMGEDSLFDFEKWKEPAKICDKTILVVACRDVYTQADLDEQIGYIRKKYGCRIYKLDTPNIDISSSVIRKRVSKKQTIKYYVPEDVERYIYNRKLYQNV</sequence>
<dbReference type="GO" id="GO:0009435">
    <property type="term" value="P:NAD+ biosynthetic process"/>
    <property type="evidence" value="ECO:0007669"/>
    <property type="project" value="UniProtKB-UniRule"/>
</dbReference>